<protein>
    <submittedName>
        <fullName evidence="1">Uncharacterized protein</fullName>
    </submittedName>
</protein>
<reference evidence="1 2" key="1">
    <citation type="journal article" date="2019" name="Sci. Rep.">
        <title>Comparative genomics of chytrid fungi reveal insights into the obligate biotrophic and pathogenic lifestyle of Synchytrium endobioticum.</title>
        <authorList>
            <person name="van de Vossenberg B.T.L.H."/>
            <person name="Warris S."/>
            <person name="Nguyen H.D.T."/>
            <person name="van Gent-Pelzer M.P.E."/>
            <person name="Joly D.L."/>
            <person name="van de Geest H.C."/>
            <person name="Bonants P.J.M."/>
            <person name="Smith D.S."/>
            <person name="Levesque C.A."/>
            <person name="van der Lee T.A.J."/>
        </authorList>
    </citation>
    <scope>NUCLEOTIDE SEQUENCE [LARGE SCALE GENOMIC DNA]</scope>
    <source>
        <strain evidence="1 2">CBS 809.83</strain>
    </source>
</reference>
<proteinExistence type="predicted"/>
<dbReference type="AlphaFoldDB" id="A0A507E6Z5"/>
<keyword evidence="2" id="KW-1185">Reference proteome</keyword>
<evidence type="ECO:0000313" key="1">
    <source>
        <dbReference type="EMBL" id="TPX59843.1"/>
    </source>
</evidence>
<dbReference type="EMBL" id="QEAQ01000021">
    <property type="protein sequence ID" value="TPX59843.1"/>
    <property type="molecule type" value="Genomic_DNA"/>
</dbReference>
<dbReference type="STRING" id="109895.A0A507E6Z5"/>
<comment type="caution">
    <text evidence="1">The sequence shown here is derived from an EMBL/GenBank/DDBJ whole genome shotgun (WGS) entry which is preliminary data.</text>
</comment>
<dbReference type="InterPro" id="IPR051053">
    <property type="entry name" value="ECH/Chromodomain_protein"/>
</dbReference>
<dbReference type="PANTHER" id="PTHR43684">
    <property type="match status" value="1"/>
</dbReference>
<dbReference type="Pfam" id="PF00378">
    <property type="entry name" value="ECH_1"/>
    <property type="match status" value="1"/>
</dbReference>
<dbReference type="GO" id="GO:0005782">
    <property type="term" value="C:peroxisomal matrix"/>
    <property type="evidence" value="ECO:0007669"/>
    <property type="project" value="TreeGrafter"/>
</dbReference>
<dbReference type="Gene3D" id="3.90.226.10">
    <property type="entry name" value="2-enoyl-CoA Hydratase, Chain A, domain 1"/>
    <property type="match status" value="1"/>
</dbReference>
<sequence>MSFQDLEVSVKDGLGYITLSREEKFNSFRQRTYTELKQALDGLAARDDVSITVLTGKGKFFSSGADITEEREAPKDRHDAWVKFRSVLEFATAAVTRAVIDHPKPLVVLLNGPVIGYPAGFIANADIIYATESAYLQCPFSALALCAEGNSSHAFVQRMGLSAANDALLFGKKLTGRELETLGFVNKTFRNEEFAAETARILQTAVKTCHPQSLVVTKRLIRSAFQEQQYKTLMHETDALTERYMSGEPAIAFTKLMKRNGNVWWHAIDS</sequence>
<gene>
    <name evidence="1" type="ORF">PhCBS80983_g02233</name>
</gene>
<organism evidence="1 2">
    <name type="scientific">Powellomyces hirtus</name>
    <dbReference type="NCBI Taxonomy" id="109895"/>
    <lineage>
        <taxon>Eukaryota</taxon>
        <taxon>Fungi</taxon>
        <taxon>Fungi incertae sedis</taxon>
        <taxon>Chytridiomycota</taxon>
        <taxon>Chytridiomycota incertae sedis</taxon>
        <taxon>Chytridiomycetes</taxon>
        <taxon>Spizellomycetales</taxon>
        <taxon>Powellomycetaceae</taxon>
        <taxon>Powellomyces</taxon>
    </lineage>
</organism>
<dbReference type="PANTHER" id="PTHR43684:SF3">
    <property type="entry name" value="PEROXISOMAL D3,D2-ENOYL-COA ISOMERASE"/>
    <property type="match status" value="1"/>
</dbReference>
<dbReference type="InterPro" id="IPR029045">
    <property type="entry name" value="ClpP/crotonase-like_dom_sf"/>
</dbReference>
<dbReference type="Proteomes" id="UP000318582">
    <property type="component" value="Unassembled WGS sequence"/>
</dbReference>
<dbReference type="InterPro" id="IPR001753">
    <property type="entry name" value="Enoyl-CoA_hydra/iso"/>
</dbReference>
<name>A0A507E6Z5_9FUNG</name>
<evidence type="ECO:0000313" key="2">
    <source>
        <dbReference type="Proteomes" id="UP000318582"/>
    </source>
</evidence>
<dbReference type="SUPFAM" id="SSF52096">
    <property type="entry name" value="ClpP/crotonase"/>
    <property type="match status" value="1"/>
</dbReference>
<dbReference type="GO" id="GO:0006635">
    <property type="term" value="P:fatty acid beta-oxidation"/>
    <property type="evidence" value="ECO:0007669"/>
    <property type="project" value="TreeGrafter"/>
</dbReference>
<dbReference type="CDD" id="cd06558">
    <property type="entry name" value="crotonase-like"/>
    <property type="match status" value="1"/>
</dbReference>
<accession>A0A507E6Z5</accession>